<sequence length="291" mass="32929">MKLFVYGDLEIDGIIKSQHLLAEQAWVQGLLLKEIDGNPIAVEDSCSLTYGSLYEFPAEDVEKLILKMCDSENQHFPPVKQIVEVLTDNGSFEAVTFISHSCSGLASFSTIPFGNWPVQQLLQNSTCYYFAYGSCMDNERFYKHKVSHLFTSVLGRGILDEYRLAFSHHQEDGGRADIIESSGGKVEGVIYEIEKEAVNYLFKREGVYAGGYRPTAIEVELHNGRRVTALSFTVIDKKQELVPPLHYAIEIHRGGSQYLGKDYVKSLESRFIHSFTIDGFNSYLEQVRKKD</sequence>
<dbReference type="PANTHER" id="PTHR12935:SF0">
    <property type="entry name" value="GAMMA-GLUTAMYLCYCLOTRANSFERASE"/>
    <property type="match status" value="1"/>
</dbReference>
<dbReference type="CDD" id="cd06661">
    <property type="entry name" value="GGCT_like"/>
    <property type="match status" value="1"/>
</dbReference>
<dbReference type="Pfam" id="PF13772">
    <property type="entry name" value="AIG2_2"/>
    <property type="match status" value="1"/>
</dbReference>
<dbReference type="InterPro" id="IPR036568">
    <property type="entry name" value="GGCT-like_sf"/>
</dbReference>
<keyword evidence="1" id="KW-0456">Lyase</keyword>
<dbReference type="PANTHER" id="PTHR12935">
    <property type="entry name" value="GAMMA-GLUTAMYLCYCLOTRANSFERASE"/>
    <property type="match status" value="1"/>
</dbReference>
<dbReference type="SUPFAM" id="SSF110857">
    <property type="entry name" value="Gamma-glutamyl cyclotransferase-like"/>
    <property type="match status" value="1"/>
</dbReference>
<accession>A0ABY4EEA9</accession>
<dbReference type="InterPro" id="IPR017939">
    <property type="entry name" value="G-Glutamylcylcotransferase"/>
</dbReference>
<evidence type="ECO:0000313" key="2">
    <source>
        <dbReference type="EMBL" id="UOQ42795.1"/>
    </source>
</evidence>
<reference evidence="2 3" key="1">
    <citation type="submission" date="2022-04" db="EMBL/GenBank/DDBJ databases">
        <title>Halobacillus sp. isolated from saltern.</title>
        <authorList>
            <person name="Won M."/>
            <person name="Lee C.-M."/>
            <person name="Woen H.-Y."/>
            <person name="Kwon S.-W."/>
        </authorList>
    </citation>
    <scope>NUCLEOTIDE SEQUENCE [LARGE SCALE GENOMIC DNA]</scope>
    <source>
        <strain evidence="2 3">SSBR10-3</strain>
    </source>
</reference>
<evidence type="ECO:0000313" key="3">
    <source>
        <dbReference type="Proteomes" id="UP000831787"/>
    </source>
</evidence>
<dbReference type="Proteomes" id="UP000831787">
    <property type="component" value="Chromosome"/>
</dbReference>
<name>A0ABY4EEA9_9BACI</name>
<proteinExistence type="predicted"/>
<dbReference type="EMBL" id="CP095073">
    <property type="protein sequence ID" value="UOQ42795.1"/>
    <property type="molecule type" value="Genomic_DNA"/>
</dbReference>
<dbReference type="InterPro" id="IPR013024">
    <property type="entry name" value="GGCT-like"/>
</dbReference>
<organism evidence="2 3">
    <name type="scientific">Halobacillus salinarum</name>
    <dbReference type="NCBI Taxonomy" id="2932257"/>
    <lineage>
        <taxon>Bacteria</taxon>
        <taxon>Bacillati</taxon>
        <taxon>Bacillota</taxon>
        <taxon>Bacilli</taxon>
        <taxon>Bacillales</taxon>
        <taxon>Bacillaceae</taxon>
        <taxon>Halobacillus</taxon>
    </lineage>
</organism>
<evidence type="ECO:0000256" key="1">
    <source>
        <dbReference type="ARBA" id="ARBA00023239"/>
    </source>
</evidence>
<dbReference type="RefSeq" id="WP_244708156.1">
    <property type="nucleotide sequence ID" value="NZ_CP095073.1"/>
</dbReference>
<protein>
    <submittedName>
        <fullName evidence="2">Gamma-glutamylcyclotransferase</fullName>
    </submittedName>
</protein>
<keyword evidence="3" id="KW-1185">Reference proteome</keyword>
<gene>
    <name evidence="2" type="ORF">MUN89_12550</name>
</gene>
<dbReference type="Gene3D" id="3.10.490.10">
    <property type="entry name" value="Gamma-glutamyl cyclotransferase-like"/>
    <property type="match status" value="1"/>
</dbReference>